<comment type="caution">
    <text evidence="2">The sequence shown here is derived from an EMBL/GenBank/DDBJ whole genome shotgun (WGS) entry which is preliminary data.</text>
</comment>
<feature type="compositionally biased region" description="Basic and acidic residues" evidence="1">
    <location>
        <begin position="78"/>
        <end position="93"/>
    </location>
</feature>
<protein>
    <submittedName>
        <fullName evidence="2">Uncharacterized protein</fullName>
    </submittedName>
</protein>
<sequence length="106" mass="11816">NQVDQQVLGLNLLGEDEDPCCLRPKPSETHTVREEGGAGTTCIGNMGLYGLLQRQMAQRQRQEMDSDEDSSSQDEDNCEKPTMIKEQTSKTRDLSGQSRKGLEDID</sequence>
<evidence type="ECO:0000256" key="1">
    <source>
        <dbReference type="SAM" id="MobiDB-lite"/>
    </source>
</evidence>
<feature type="region of interest" description="Disordered" evidence="1">
    <location>
        <begin position="55"/>
        <end position="106"/>
    </location>
</feature>
<gene>
    <name evidence="2" type="ORF">M9458_018540</name>
</gene>
<dbReference type="EMBL" id="JAMKFB020000008">
    <property type="protein sequence ID" value="KAL0186870.1"/>
    <property type="molecule type" value="Genomic_DNA"/>
</dbReference>
<accession>A0ABD0QKY5</accession>
<dbReference type="Proteomes" id="UP001529510">
    <property type="component" value="Unassembled WGS sequence"/>
</dbReference>
<feature type="non-terminal residue" evidence="2">
    <location>
        <position position="1"/>
    </location>
</feature>
<feature type="non-terminal residue" evidence="2">
    <location>
        <position position="106"/>
    </location>
</feature>
<organism evidence="2 3">
    <name type="scientific">Cirrhinus mrigala</name>
    <name type="common">Mrigala</name>
    <dbReference type="NCBI Taxonomy" id="683832"/>
    <lineage>
        <taxon>Eukaryota</taxon>
        <taxon>Metazoa</taxon>
        <taxon>Chordata</taxon>
        <taxon>Craniata</taxon>
        <taxon>Vertebrata</taxon>
        <taxon>Euteleostomi</taxon>
        <taxon>Actinopterygii</taxon>
        <taxon>Neopterygii</taxon>
        <taxon>Teleostei</taxon>
        <taxon>Ostariophysi</taxon>
        <taxon>Cypriniformes</taxon>
        <taxon>Cyprinidae</taxon>
        <taxon>Labeoninae</taxon>
        <taxon>Labeonini</taxon>
        <taxon>Cirrhinus</taxon>
    </lineage>
</organism>
<evidence type="ECO:0000313" key="2">
    <source>
        <dbReference type="EMBL" id="KAL0186870.1"/>
    </source>
</evidence>
<name>A0ABD0QKY5_CIRMR</name>
<dbReference type="AlphaFoldDB" id="A0ABD0QKY5"/>
<reference evidence="2 3" key="1">
    <citation type="submission" date="2024-05" db="EMBL/GenBank/DDBJ databases">
        <title>Genome sequencing and assembly of Indian major carp, Cirrhinus mrigala (Hamilton, 1822).</title>
        <authorList>
            <person name="Mohindra V."/>
            <person name="Chowdhury L.M."/>
            <person name="Lal K."/>
            <person name="Jena J.K."/>
        </authorList>
    </citation>
    <scope>NUCLEOTIDE SEQUENCE [LARGE SCALE GENOMIC DNA]</scope>
    <source>
        <strain evidence="2">CM1030</strain>
        <tissue evidence="2">Blood</tissue>
    </source>
</reference>
<evidence type="ECO:0000313" key="3">
    <source>
        <dbReference type="Proteomes" id="UP001529510"/>
    </source>
</evidence>
<proteinExistence type="predicted"/>
<feature type="compositionally biased region" description="Acidic residues" evidence="1">
    <location>
        <begin position="65"/>
        <end position="77"/>
    </location>
</feature>
<keyword evidence="3" id="KW-1185">Reference proteome</keyword>